<dbReference type="EMBL" id="JYDI01004919">
    <property type="protein sequence ID" value="KRY05578.1"/>
    <property type="molecule type" value="Genomic_DNA"/>
</dbReference>
<name>A0A0V0Z0N5_TRIBR</name>
<protein>
    <submittedName>
        <fullName evidence="1">Uncharacterized protein</fullName>
    </submittedName>
</protein>
<gene>
    <name evidence="1" type="ORF">T03_13467</name>
</gene>
<evidence type="ECO:0000313" key="1">
    <source>
        <dbReference type="EMBL" id="KRY05578.1"/>
    </source>
</evidence>
<dbReference type="AlphaFoldDB" id="A0A0V0Z0N5"/>
<dbReference type="Proteomes" id="UP000054653">
    <property type="component" value="Unassembled WGS sequence"/>
</dbReference>
<proteinExistence type="predicted"/>
<comment type="caution">
    <text evidence="1">The sequence shown here is derived from an EMBL/GenBank/DDBJ whole genome shotgun (WGS) entry which is preliminary data.</text>
</comment>
<keyword evidence="2" id="KW-1185">Reference proteome</keyword>
<organism evidence="1 2">
    <name type="scientific">Trichinella britovi</name>
    <name type="common">Parasitic roundworm</name>
    <dbReference type="NCBI Taxonomy" id="45882"/>
    <lineage>
        <taxon>Eukaryota</taxon>
        <taxon>Metazoa</taxon>
        <taxon>Ecdysozoa</taxon>
        <taxon>Nematoda</taxon>
        <taxon>Enoplea</taxon>
        <taxon>Dorylaimia</taxon>
        <taxon>Trichinellida</taxon>
        <taxon>Trichinellidae</taxon>
        <taxon>Trichinella</taxon>
    </lineage>
</organism>
<sequence length="44" mass="4996">MCSYNGRIHDVLMSSSKGIDIWLEISEFQAQVSTHFQVQSVPLL</sequence>
<evidence type="ECO:0000313" key="2">
    <source>
        <dbReference type="Proteomes" id="UP000054653"/>
    </source>
</evidence>
<accession>A0A0V0Z0N5</accession>
<reference evidence="1 2" key="1">
    <citation type="submission" date="2015-01" db="EMBL/GenBank/DDBJ databases">
        <title>Evolution of Trichinella species and genotypes.</title>
        <authorList>
            <person name="Korhonen P.K."/>
            <person name="Edoardo P."/>
            <person name="Giuseppe L.R."/>
            <person name="Gasser R.B."/>
        </authorList>
    </citation>
    <scope>NUCLEOTIDE SEQUENCE [LARGE SCALE GENOMIC DNA]</scope>
    <source>
        <strain evidence="1">ISS120</strain>
    </source>
</reference>